<feature type="transmembrane region" description="Helical" evidence="5">
    <location>
        <begin position="40"/>
        <end position="61"/>
    </location>
</feature>
<dbReference type="Pfam" id="PF00892">
    <property type="entry name" value="EamA"/>
    <property type="match status" value="2"/>
</dbReference>
<feature type="domain" description="EamA" evidence="6">
    <location>
        <begin position="12"/>
        <end position="144"/>
    </location>
</feature>
<dbReference type="EMBL" id="JBHSDU010000015">
    <property type="protein sequence ID" value="MFC4313612.1"/>
    <property type="molecule type" value="Genomic_DNA"/>
</dbReference>
<comment type="caution">
    <text evidence="7">The sequence shown here is derived from an EMBL/GenBank/DDBJ whole genome shotgun (WGS) entry which is preliminary data.</text>
</comment>
<evidence type="ECO:0000256" key="5">
    <source>
        <dbReference type="SAM" id="Phobius"/>
    </source>
</evidence>
<keyword evidence="3 5" id="KW-1133">Transmembrane helix</keyword>
<feature type="transmembrane region" description="Helical" evidence="5">
    <location>
        <begin position="187"/>
        <end position="209"/>
    </location>
</feature>
<accession>A0ABV8T1N1</accession>
<feature type="transmembrane region" description="Helical" evidence="5">
    <location>
        <begin position="81"/>
        <end position="98"/>
    </location>
</feature>
<dbReference type="InterPro" id="IPR000620">
    <property type="entry name" value="EamA_dom"/>
</dbReference>
<evidence type="ECO:0000256" key="3">
    <source>
        <dbReference type="ARBA" id="ARBA00022989"/>
    </source>
</evidence>
<proteinExistence type="predicted"/>
<dbReference type="Proteomes" id="UP001595904">
    <property type="component" value="Unassembled WGS sequence"/>
</dbReference>
<dbReference type="SUPFAM" id="SSF103481">
    <property type="entry name" value="Multidrug resistance efflux transporter EmrE"/>
    <property type="match status" value="2"/>
</dbReference>
<organism evidence="7 8">
    <name type="scientific">Steroidobacter flavus</name>
    <dbReference type="NCBI Taxonomy" id="1842136"/>
    <lineage>
        <taxon>Bacteria</taxon>
        <taxon>Pseudomonadati</taxon>
        <taxon>Pseudomonadota</taxon>
        <taxon>Gammaproteobacteria</taxon>
        <taxon>Steroidobacterales</taxon>
        <taxon>Steroidobacteraceae</taxon>
        <taxon>Steroidobacter</taxon>
    </lineage>
</organism>
<dbReference type="InterPro" id="IPR037185">
    <property type="entry name" value="EmrE-like"/>
</dbReference>
<evidence type="ECO:0000313" key="7">
    <source>
        <dbReference type="EMBL" id="MFC4313612.1"/>
    </source>
</evidence>
<evidence type="ECO:0000256" key="1">
    <source>
        <dbReference type="ARBA" id="ARBA00004141"/>
    </source>
</evidence>
<comment type="subcellular location">
    <subcellularLocation>
        <location evidence="1">Membrane</location>
        <topology evidence="1">Multi-pass membrane protein</topology>
    </subcellularLocation>
</comment>
<feature type="transmembrane region" description="Helical" evidence="5">
    <location>
        <begin position="12"/>
        <end position="34"/>
    </location>
</feature>
<protein>
    <submittedName>
        <fullName evidence="7">DMT family transporter</fullName>
    </submittedName>
</protein>
<feature type="transmembrane region" description="Helical" evidence="5">
    <location>
        <begin position="215"/>
        <end position="234"/>
    </location>
</feature>
<evidence type="ECO:0000313" key="8">
    <source>
        <dbReference type="Proteomes" id="UP001595904"/>
    </source>
</evidence>
<feature type="transmembrane region" description="Helical" evidence="5">
    <location>
        <begin position="154"/>
        <end position="175"/>
    </location>
</feature>
<evidence type="ECO:0000259" key="6">
    <source>
        <dbReference type="Pfam" id="PF00892"/>
    </source>
</evidence>
<feature type="transmembrane region" description="Helical" evidence="5">
    <location>
        <begin position="269"/>
        <end position="287"/>
    </location>
</feature>
<evidence type="ECO:0000256" key="2">
    <source>
        <dbReference type="ARBA" id="ARBA00022692"/>
    </source>
</evidence>
<feature type="transmembrane region" description="Helical" evidence="5">
    <location>
        <begin position="246"/>
        <end position="263"/>
    </location>
</feature>
<keyword evidence="4 5" id="KW-0472">Membrane</keyword>
<keyword evidence="8" id="KW-1185">Reference proteome</keyword>
<feature type="domain" description="EamA" evidence="6">
    <location>
        <begin position="156"/>
        <end position="286"/>
    </location>
</feature>
<sequence>MHAAASLHRPILGIALKLVSVVLFAGMTLCVKLLGPAVPVGQTIFVRGVVSIALLAALTWYTNQLYLLKTSNLRSHALRSLSGSVSMYCLFSAVTMIPLADVTAISFTSPMFITLLAMVFLGEKIHRFRWTALALGFIGVLIMLGPHLTFADGASLGVLVALGAAMFSAVAMIFLRMMSGGEHAITITFYFSLTFMVLSALTAFSGWVVPTPIQWLLILLAGLFGVIGQIVMTYSYRYAPASTIAPLDYSNMIMSVILGYVFFAEIPSASVWIGAPLVVAGGLIILWREYQLKKRPSPPAPESAPEA</sequence>
<feature type="transmembrane region" description="Helical" evidence="5">
    <location>
        <begin position="104"/>
        <end position="121"/>
    </location>
</feature>
<keyword evidence="2 5" id="KW-0812">Transmembrane</keyword>
<dbReference type="PANTHER" id="PTHR22911">
    <property type="entry name" value="ACYL-MALONYL CONDENSING ENZYME-RELATED"/>
    <property type="match status" value="1"/>
</dbReference>
<name>A0ABV8T1N1_9GAMM</name>
<reference evidence="8" key="1">
    <citation type="journal article" date="2019" name="Int. J. Syst. Evol. Microbiol.">
        <title>The Global Catalogue of Microorganisms (GCM) 10K type strain sequencing project: providing services to taxonomists for standard genome sequencing and annotation.</title>
        <authorList>
            <consortium name="The Broad Institute Genomics Platform"/>
            <consortium name="The Broad Institute Genome Sequencing Center for Infectious Disease"/>
            <person name="Wu L."/>
            <person name="Ma J."/>
        </authorList>
    </citation>
    <scope>NUCLEOTIDE SEQUENCE [LARGE SCALE GENOMIC DNA]</scope>
    <source>
        <strain evidence="8">CGMCC 1.10759</strain>
    </source>
</reference>
<dbReference type="PANTHER" id="PTHR22911:SF6">
    <property type="entry name" value="SOLUTE CARRIER FAMILY 35 MEMBER G1"/>
    <property type="match status" value="1"/>
</dbReference>
<gene>
    <name evidence="7" type="ORF">ACFPN2_31350</name>
</gene>
<dbReference type="RefSeq" id="WP_380604084.1">
    <property type="nucleotide sequence ID" value="NZ_JBHSDU010000015.1"/>
</dbReference>
<evidence type="ECO:0000256" key="4">
    <source>
        <dbReference type="ARBA" id="ARBA00023136"/>
    </source>
</evidence>
<feature type="transmembrane region" description="Helical" evidence="5">
    <location>
        <begin position="128"/>
        <end position="148"/>
    </location>
</feature>